<keyword evidence="7" id="KW-1015">Disulfide bond</keyword>
<keyword evidence="14" id="KW-1185">Reference proteome</keyword>
<keyword evidence="6 11" id="KW-0472">Membrane</keyword>
<evidence type="ECO:0000256" key="8">
    <source>
        <dbReference type="ARBA" id="ARBA00023170"/>
    </source>
</evidence>
<evidence type="ECO:0000313" key="13">
    <source>
        <dbReference type="EMBL" id="KAF4095737.1"/>
    </source>
</evidence>
<keyword evidence="8" id="KW-0675">Receptor</keyword>
<organism evidence="13 14">
    <name type="scientific">Onychostoma macrolepis</name>
    <dbReference type="NCBI Taxonomy" id="369639"/>
    <lineage>
        <taxon>Eukaryota</taxon>
        <taxon>Metazoa</taxon>
        <taxon>Chordata</taxon>
        <taxon>Craniata</taxon>
        <taxon>Vertebrata</taxon>
        <taxon>Euteleostomi</taxon>
        <taxon>Actinopterygii</taxon>
        <taxon>Neopterygii</taxon>
        <taxon>Teleostei</taxon>
        <taxon>Ostariophysi</taxon>
        <taxon>Cypriniformes</taxon>
        <taxon>Cyprinidae</taxon>
        <taxon>Acrossocheilinae</taxon>
        <taxon>Onychostoma</taxon>
    </lineage>
</organism>
<keyword evidence="10" id="KW-0393">Immunoglobulin domain</keyword>
<accession>A0A7J6BKU9</accession>
<keyword evidence="5 11" id="KW-1133">Transmembrane helix</keyword>
<dbReference type="GO" id="GO:0006955">
    <property type="term" value="P:immune response"/>
    <property type="evidence" value="ECO:0007669"/>
    <property type="project" value="TreeGrafter"/>
</dbReference>
<evidence type="ECO:0000256" key="3">
    <source>
        <dbReference type="ARBA" id="ARBA00022692"/>
    </source>
</evidence>
<feature type="signal peptide" evidence="12">
    <location>
        <begin position="1"/>
        <end position="20"/>
    </location>
</feature>
<sequence length="345" mass="38797">MMLRGLISFIVLMIVTEGSSVKVHLGGNTTLPCSIKDDREITWIITNGNQTFVRILKLEYGYGPESKPEPSNIHPSYAGRIRALSSSTNTHSLLLMNITDTDLMLYCCMDYKNEQTHCTKLDYEEQQNTEEIEDKKAIGIGISWVLLLIPLSTANRGFTNCKGDHTTLFCLDPKYQIEGKVEINALWKKDSGERVIWKYNGDSKKGHTFMNRTVELNDDLSLSIDGCDQSDQGIYILCINGKPSCEVTLFVRDSKQCKPKTFTEQSIRSTAFPTMAKQDEKHLQTETSLPNNYIRWVIYACLCLVVLTVLLLVICVCVAKEETSKNEKSGSKLLSNDIQSTYASA</sequence>
<dbReference type="GO" id="GO:0031295">
    <property type="term" value="P:T cell costimulation"/>
    <property type="evidence" value="ECO:0007669"/>
    <property type="project" value="TreeGrafter"/>
</dbReference>
<gene>
    <name evidence="13" type="ORF">G5714_023340</name>
</gene>
<feature type="transmembrane region" description="Helical" evidence="11">
    <location>
        <begin position="296"/>
        <end position="319"/>
    </location>
</feature>
<evidence type="ECO:0000256" key="10">
    <source>
        <dbReference type="ARBA" id="ARBA00023319"/>
    </source>
</evidence>
<dbReference type="GO" id="GO:0009897">
    <property type="term" value="C:external side of plasma membrane"/>
    <property type="evidence" value="ECO:0007669"/>
    <property type="project" value="TreeGrafter"/>
</dbReference>
<evidence type="ECO:0000256" key="4">
    <source>
        <dbReference type="ARBA" id="ARBA00022729"/>
    </source>
</evidence>
<dbReference type="InterPro" id="IPR051713">
    <property type="entry name" value="T-cell_Activation_Regulation"/>
</dbReference>
<comment type="subcellular location">
    <subcellularLocation>
        <location evidence="1">Cell membrane</location>
        <topology evidence="1">Single-pass type I membrane protein</topology>
    </subcellularLocation>
</comment>
<evidence type="ECO:0000256" key="12">
    <source>
        <dbReference type="SAM" id="SignalP"/>
    </source>
</evidence>
<name>A0A7J6BKU9_9TELE</name>
<evidence type="ECO:0000256" key="6">
    <source>
        <dbReference type="ARBA" id="ARBA00023136"/>
    </source>
</evidence>
<dbReference type="Proteomes" id="UP000579812">
    <property type="component" value="Unassembled WGS sequence"/>
</dbReference>
<evidence type="ECO:0000256" key="9">
    <source>
        <dbReference type="ARBA" id="ARBA00023180"/>
    </source>
</evidence>
<dbReference type="Gene3D" id="2.60.40.10">
    <property type="entry name" value="Immunoglobulins"/>
    <property type="match status" value="2"/>
</dbReference>
<protein>
    <submittedName>
        <fullName evidence="13">Uncharacterized protein</fullName>
    </submittedName>
</protein>
<keyword evidence="2" id="KW-1003">Cell membrane</keyword>
<evidence type="ECO:0000256" key="1">
    <source>
        <dbReference type="ARBA" id="ARBA00004251"/>
    </source>
</evidence>
<reference evidence="13 14" key="1">
    <citation type="submission" date="2020-04" db="EMBL/GenBank/DDBJ databases">
        <title>Chromosome-level genome assembly of a cyprinid fish Onychostoma macrolepis by integration of Nanopore Sequencing, Bionano and Hi-C technology.</title>
        <authorList>
            <person name="Wang D."/>
        </authorList>
    </citation>
    <scope>NUCLEOTIDE SEQUENCE [LARGE SCALE GENOMIC DNA]</scope>
    <source>
        <strain evidence="13">SWU-2019</strain>
        <tissue evidence="13">Muscle</tissue>
    </source>
</reference>
<evidence type="ECO:0000313" key="14">
    <source>
        <dbReference type="Proteomes" id="UP000579812"/>
    </source>
</evidence>
<proteinExistence type="predicted"/>
<comment type="caution">
    <text evidence="13">The sequence shown here is derived from an EMBL/GenBank/DDBJ whole genome shotgun (WGS) entry which is preliminary data.</text>
</comment>
<dbReference type="SUPFAM" id="SSF48726">
    <property type="entry name" value="Immunoglobulin"/>
    <property type="match status" value="2"/>
</dbReference>
<dbReference type="PANTHER" id="PTHR25466:SF14">
    <property type="entry name" value="BUTYROPHILIN SUBFAMILY 2 MEMBER A2-LIKE-RELATED"/>
    <property type="match status" value="1"/>
</dbReference>
<keyword evidence="3 11" id="KW-0812">Transmembrane</keyword>
<keyword evidence="9" id="KW-0325">Glycoprotein</keyword>
<dbReference type="GO" id="GO:0042102">
    <property type="term" value="P:positive regulation of T cell proliferation"/>
    <property type="evidence" value="ECO:0007669"/>
    <property type="project" value="TreeGrafter"/>
</dbReference>
<dbReference type="EMBL" id="JAAMOB010000024">
    <property type="protein sequence ID" value="KAF4095737.1"/>
    <property type="molecule type" value="Genomic_DNA"/>
</dbReference>
<feature type="chain" id="PRO_5029722670" evidence="12">
    <location>
        <begin position="21"/>
        <end position="345"/>
    </location>
</feature>
<dbReference type="GO" id="GO:0042130">
    <property type="term" value="P:negative regulation of T cell proliferation"/>
    <property type="evidence" value="ECO:0007669"/>
    <property type="project" value="TreeGrafter"/>
</dbReference>
<dbReference type="InterPro" id="IPR013783">
    <property type="entry name" value="Ig-like_fold"/>
</dbReference>
<evidence type="ECO:0000256" key="7">
    <source>
        <dbReference type="ARBA" id="ARBA00023157"/>
    </source>
</evidence>
<keyword evidence="4 12" id="KW-0732">Signal</keyword>
<dbReference type="GO" id="GO:0007166">
    <property type="term" value="P:cell surface receptor signaling pathway"/>
    <property type="evidence" value="ECO:0007669"/>
    <property type="project" value="TreeGrafter"/>
</dbReference>
<dbReference type="PANTHER" id="PTHR25466">
    <property type="entry name" value="T-LYMPHOCYTE ACTIVATION ANTIGEN"/>
    <property type="match status" value="1"/>
</dbReference>
<dbReference type="GO" id="GO:0071222">
    <property type="term" value="P:cellular response to lipopolysaccharide"/>
    <property type="evidence" value="ECO:0007669"/>
    <property type="project" value="TreeGrafter"/>
</dbReference>
<evidence type="ECO:0000256" key="2">
    <source>
        <dbReference type="ARBA" id="ARBA00022475"/>
    </source>
</evidence>
<evidence type="ECO:0000256" key="5">
    <source>
        <dbReference type="ARBA" id="ARBA00022989"/>
    </source>
</evidence>
<evidence type="ECO:0000256" key="11">
    <source>
        <dbReference type="SAM" id="Phobius"/>
    </source>
</evidence>
<dbReference type="InterPro" id="IPR036179">
    <property type="entry name" value="Ig-like_dom_sf"/>
</dbReference>
<dbReference type="AlphaFoldDB" id="A0A7J6BKU9"/>